<keyword evidence="6" id="KW-1185">Reference proteome</keyword>
<dbReference type="InterPro" id="IPR023214">
    <property type="entry name" value="HAD_sf"/>
</dbReference>
<organism evidence="5 6">
    <name type="scientific">Streptomyces olindensis</name>
    <dbReference type="NCBI Taxonomy" id="358823"/>
    <lineage>
        <taxon>Bacteria</taxon>
        <taxon>Bacillati</taxon>
        <taxon>Actinomycetota</taxon>
        <taxon>Actinomycetes</taxon>
        <taxon>Kitasatosporales</taxon>
        <taxon>Streptomycetaceae</taxon>
        <taxon>Streptomyces</taxon>
    </lineage>
</organism>
<dbReference type="Proteomes" id="UP001550603">
    <property type="component" value="Unassembled WGS sequence"/>
</dbReference>
<name>A0ABV2Y4K3_9ACTN</name>
<comment type="similarity">
    <text evidence="1">Belongs to the HAD-like hydrolase superfamily. SerB family.</text>
</comment>
<sequence>MSASPPVPVAFFDVDETLLATKSLLDFWDFWTASEEAGPLPATPPAPRPARVPADRARLNRDYYRRYTGVPLRTLRTAAHRWYASYRRGERAFVTAGLDALARHRALGHEVVLVSGSLRPVVDAVAADLGATAVRCAAQAVTADGVLTGDIDRPMIGRAKADAVEAFLAERGGRAADCHAYGDHDSDLPMLRAVGHPVVVGGSPALRDEAARLGWPTLSGARGKRS</sequence>
<keyword evidence="4" id="KW-0460">Magnesium</keyword>
<dbReference type="PANTHER" id="PTHR43344:SF13">
    <property type="entry name" value="PHOSPHATASE RV3661-RELATED"/>
    <property type="match status" value="1"/>
</dbReference>
<dbReference type="NCBIfam" id="TIGR01490">
    <property type="entry name" value="HAD-SF-IB-hyp1"/>
    <property type="match status" value="1"/>
</dbReference>
<dbReference type="Pfam" id="PF12710">
    <property type="entry name" value="HAD"/>
    <property type="match status" value="1"/>
</dbReference>
<dbReference type="InterPro" id="IPR006385">
    <property type="entry name" value="HAD_hydro_SerB1"/>
</dbReference>
<dbReference type="InterPro" id="IPR050582">
    <property type="entry name" value="HAD-like_SerB"/>
</dbReference>
<evidence type="ECO:0000256" key="2">
    <source>
        <dbReference type="ARBA" id="ARBA00022723"/>
    </source>
</evidence>
<accession>A0ABV2Y4K3</accession>
<evidence type="ECO:0000313" key="5">
    <source>
        <dbReference type="EMBL" id="MEU2271200.1"/>
    </source>
</evidence>
<protein>
    <submittedName>
        <fullName evidence="5">HAD-IB family hydrolase</fullName>
    </submittedName>
</protein>
<evidence type="ECO:0000313" key="6">
    <source>
        <dbReference type="Proteomes" id="UP001550603"/>
    </source>
</evidence>
<dbReference type="Gene3D" id="3.40.50.1000">
    <property type="entry name" value="HAD superfamily/HAD-like"/>
    <property type="match status" value="1"/>
</dbReference>
<comment type="caution">
    <text evidence="5">The sequence shown here is derived from an EMBL/GenBank/DDBJ whole genome shotgun (WGS) entry which is preliminary data.</text>
</comment>
<dbReference type="PANTHER" id="PTHR43344">
    <property type="entry name" value="PHOSPHOSERINE PHOSPHATASE"/>
    <property type="match status" value="1"/>
</dbReference>
<dbReference type="GO" id="GO:0016787">
    <property type="term" value="F:hydrolase activity"/>
    <property type="evidence" value="ECO:0007669"/>
    <property type="project" value="UniProtKB-KW"/>
</dbReference>
<dbReference type="RefSeq" id="WP_359792839.1">
    <property type="nucleotide sequence ID" value="NZ_JBEYBN010000067.1"/>
</dbReference>
<keyword evidence="2" id="KW-0479">Metal-binding</keyword>
<dbReference type="Gene3D" id="1.20.1440.100">
    <property type="entry name" value="SG protein - dephosphorylation function"/>
    <property type="match status" value="1"/>
</dbReference>
<dbReference type="InterPro" id="IPR036412">
    <property type="entry name" value="HAD-like_sf"/>
</dbReference>
<evidence type="ECO:0000256" key="4">
    <source>
        <dbReference type="ARBA" id="ARBA00022842"/>
    </source>
</evidence>
<gene>
    <name evidence="5" type="ORF">ABZ568_33245</name>
</gene>
<reference evidence="5 6" key="1">
    <citation type="submission" date="2024-06" db="EMBL/GenBank/DDBJ databases">
        <title>The Natural Products Discovery Center: Release of the First 8490 Sequenced Strains for Exploring Actinobacteria Biosynthetic Diversity.</title>
        <authorList>
            <person name="Kalkreuter E."/>
            <person name="Kautsar S.A."/>
            <person name="Yang D."/>
            <person name="Bader C.D."/>
            <person name="Teijaro C.N."/>
            <person name="Fluegel L."/>
            <person name="Davis C.M."/>
            <person name="Simpson J.R."/>
            <person name="Lauterbach L."/>
            <person name="Steele A.D."/>
            <person name="Gui C."/>
            <person name="Meng S."/>
            <person name="Li G."/>
            <person name="Viehrig K."/>
            <person name="Ye F."/>
            <person name="Su P."/>
            <person name="Kiefer A.F."/>
            <person name="Nichols A."/>
            <person name="Cepeda A.J."/>
            <person name="Yan W."/>
            <person name="Fan B."/>
            <person name="Jiang Y."/>
            <person name="Adhikari A."/>
            <person name="Zheng C.-J."/>
            <person name="Schuster L."/>
            <person name="Cowan T.M."/>
            <person name="Smanski M.J."/>
            <person name="Chevrette M.G."/>
            <person name="De Carvalho L.P.S."/>
            <person name="Shen B."/>
        </authorList>
    </citation>
    <scope>NUCLEOTIDE SEQUENCE [LARGE SCALE GENOMIC DNA]</scope>
    <source>
        <strain evidence="5 6">NPDC019583</strain>
    </source>
</reference>
<proteinExistence type="inferred from homology"/>
<dbReference type="NCBIfam" id="TIGR01488">
    <property type="entry name" value="HAD-SF-IB"/>
    <property type="match status" value="1"/>
</dbReference>
<dbReference type="EMBL" id="JBEYBN010000067">
    <property type="protein sequence ID" value="MEU2271200.1"/>
    <property type="molecule type" value="Genomic_DNA"/>
</dbReference>
<evidence type="ECO:0000256" key="3">
    <source>
        <dbReference type="ARBA" id="ARBA00022801"/>
    </source>
</evidence>
<keyword evidence="3 5" id="KW-0378">Hydrolase</keyword>
<evidence type="ECO:0000256" key="1">
    <source>
        <dbReference type="ARBA" id="ARBA00009184"/>
    </source>
</evidence>
<dbReference type="SUPFAM" id="SSF56784">
    <property type="entry name" value="HAD-like"/>
    <property type="match status" value="1"/>
</dbReference>